<dbReference type="EMBL" id="CP061169">
    <property type="protein sequence ID" value="QPZ38481.1"/>
    <property type="molecule type" value="Genomic_DNA"/>
</dbReference>
<dbReference type="InterPro" id="IPR032466">
    <property type="entry name" value="Metal_Hydrolase"/>
</dbReference>
<feature type="domain" description="Amidohydrolase-related" evidence="1">
    <location>
        <begin position="59"/>
        <end position="418"/>
    </location>
</feature>
<dbReference type="RefSeq" id="WP_166986361.1">
    <property type="nucleotide sequence ID" value="NZ_CP061169.1"/>
</dbReference>
<name>A0ABX6YI96_9MICO</name>
<dbReference type="InterPro" id="IPR051781">
    <property type="entry name" value="Metallo-dep_Hydrolase"/>
</dbReference>
<dbReference type="InterPro" id="IPR057744">
    <property type="entry name" value="OTAase-like"/>
</dbReference>
<dbReference type="SUPFAM" id="SSF51556">
    <property type="entry name" value="Metallo-dependent hydrolases"/>
    <property type="match status" value="1"/>
</dbReference>
<evidence type="ECO:0000259" key="1">
    <source>
        <dbReference type="Pfam" id="PF01979"/>
    </source>
</evidence>
<dbReference type="PANTHER" id="PTHR43135:SF3">
    <property type="entry name" value="ALPHA-D-RIBOSE 1-METHYLPHOSPHONATE 5-TRIPHOSPHATE DIPHOSPHATASE"/>
    <property type="match status" value="1"/>
</dbReference>
<proteinExistence type="predicted"/>
<dbReference type="PANTHER" id="PTHR43135">
    <property type="entry name" value="ALPHA-D-RIBOSE 1-METHYLPHOSPHONATE 5-TRIPHOSPHATE DIPHOSPHATASE"/>
    <property type="match status" value="1"/>
</dbReference>
<evidence type="ECO:0000313" key="3">
    <source>
        <dbReference type="Proteomes" id="UP000662814"/>
    </source>
</evidence>
<keyword evidence="3" id="KW-1185">Reference proteome</keyword>
<dbReference type="Gene3D" id="2.30.40.10">
    <property type="entry name" value="Urease, subunit C, domain 1"/>
    <property type="match status" value="2"/>
</dbReference>
<dbReference type="Gene3D" id="1.20.58.520">
    <property type="entry name" value="Amidohydrolase"/>
    <property type="match status" value="1"/>
</dbReference>
<gene>
    <name evidence="2" type="ORF">HCR76_17150</name>
</gene>
<protein>
    <submittedName>
        <fullName evidence="2">Amidohydrolase family protein</fullName>
    </submittedName>
</protein>
<dbReference type="SUPFAM" id="SSF51338">
    <property type="entry name" value="Composite domain of metallo-dependent hydrolases"/>
    <property type="match status" value="1"/>
</dbReference>
<dbReference type="InterPro" id="IPR006680">
    <property type="entry name" value="Amidohydro-rel"/>
</dbReference>
<dbReference type="Proteomes" id="UP000662814">
    <property type="component" value="Chromosome"/>
</dbReference>
<evidence type="ECO:0000313" key="2">
    <source>
        <dbReference type="EMBL" id="QPZ38481.1"/>
    </source>
</evidence>
<organism evidence="2 3">
    <name type="scientific">Paramicrobacterium chengjingii</name>
    <dbReference type="NCBI Taxonomy" id="2769067"/>
    <lineage>
        <taxon>Bacteria</taxon>
        <taxon>Bacillati</taxon>
        <taxon>Actinomycetota</taxon>
        <taxon>Actinomycetes</taxon>
        <taxon>Micrococcales</taxon>
        <taxon>Microbacteriaceae</taxon>
        <taxon>Paramicrobacterium</taxon>
    </lineage>
</organism>
<accession>A0ABX6YI96</accession>
<reference evidence="2 3" key="1">
    <citation type="submission" date="2020-12" db="EMBL/GenBank/DDBJ databases">
        <title>Microbacterium sp. HY060.</title>
        <authorList>
            <person name="Zhou J."/>
        </authorList>
    </citation>
    <scope>NUCLEOTIDE SEQUENCE [LARGE SCALE GENOMIC DNA]</scope>
    <source>
        <strain evidence="2 3">HY60</strain>
    </source>
</reference>
<dbReference type="InterPro" id="IPR011059">
    <property type="entry name" value="Metal-dep_hydrolase_composite"/>
</dbReference>
<dbReference type="Gene3D" id="3.40.50.10910">
    <property type="entry name" value="Amidohydrolase"/>
    <property type="match status" value="1"/>
</dbReference>
<dbReference type="CDD" id="cd01299">
    <property type="entry name" value="Met_dep_hydrolase_A"/>
    <property type="match status" value="1"/>
</dbReference>
<sequence>MMTAFALTHVTVVTGDSDGTVMPDHTVLVAGDGTIERVGPTDGVDVPPGYRVIGGAGKFVMPGLINAHAHLFSDGKPLPPILLNDAAEKAVSVFMRSPVGGRWLKRRAKKAVLTQMQTGVTTIRSLGDPGYEVVKVALEIDRGAYTGPRVIASGPLLAVSGGHGAPQIALISDNPWDARRNVRVNLRHGVTAIKIAATGGVTDAKVIGEAGRPQMTEEEMTAICEEAHNAGILVAAHAQSPQGIVAALRAGVDTIEHGASMTDEIIDLFTSNPRALHGSSALVPTFMAALPIVTLPLKATGVTEINRANAVMVLDEMRRGVADALDNDIALGMGTDSSLTFVTHYNTWREIDFVMRHGNVPAARALHAATQSNAKILGVDGVTGTVEAGKSADLIVTDANPLDDISTLAQPHAVAVGGSLLESPSVERFPEIDELLDTI</sequence>
<dbReference type="Pfam" id="PF01979">
    <property type="entry name" value="Amidohydro_1"/>
    <property type="match status" value="1"/>
</dbReference>